<dbReference type="PANTHER" id="PTHR37298">
    <property type="entry name" value="UPF0111 PROTEIN YKAA"/>
    <property type="match status" value="1"/>
</dbReference>
<dbReference type="PANTHER" id="PTHR37298:SF1">
    <property type="entry name" value="UPF0111 PROTEIN YKAA"/>
    <property type="match status" value="1"/>
</dbReference>
<dbReference type="RefSeq" id="WP_052593259.1">
    <property type="nucleotide sequence ID" value="NZ_CP011112.1"/>
</dbReference>
<reference evidence="2 3" key="1">
    <citation type="submission" date="2015-03" db="EMBL/GenBank/DDBJ databases">
        <title>Luteipulveratus halotolerans sp. nov., a novel actinobacterium (Dermacoccaceae) from Sarawak, Malaysia.</title>
        <authorList>
            <person name="Juboi H."/>
            <person name="Basik A."/>
            <person name="Shamsul S.S."/>
            <person name="Arnold P."/>
            <person name="Schmitt E.K."/>
            <person name="Sanglier J.-J."/>
            <person name="Yeo T."/>
        </authorList>
    </citation>
    <scope>NUCLEOTIDE SEQUENCE [LARGE SCALE GENOMIC DNA]</scope>
    <source>
        <strain evidence="2 3">MN07-A0370</strain>
    </source>
</reference>
<dbReference type="InterPro" id="IPR018445">
    <property type="entry name" value="Put_Phosphate_transp_reg"/>
</dbReference>
<organism evidence="2 3">
    <name type="scientific">Luteipulveratus mongoliensis</name>
    <dbReference type="NCBI Taxonomy" id="571913"/>
    <lineage>
        <taxon>Bacteria</taxon>
        <taxon>Bacillati</taxon>
        <taxon>Actinomycetota</taxon>
        <taxon>Actinomycetes</taxon>
        <taxon>Micrococcales</taxon>
        <taxon>Dermacoccaceae</taxon>
        <taxon>Luteipulveratus</taxon>
    </lineage>
</organism>
<dbReference type="InterPro" id="IPR052912">
    <property type="entry name" value="UPF0111_domain"/>
</dbReference>
<gene>
    <name evidence="2" type="ORF">VV02_16730</name>
</gene>
<proteinExistence type="inferred from homology"/>
<protein>
    <recommendedName>
        <fullName evidence="4">DUF47 family protein</fullName>
    </recommendedName>
</protein>
<dbReference type="Proteomes" id="UP000066480">
    <property type="component" value="Chromosome"/>
</dbReference>
<accession>A0A0K1JK92</accession>
<dbReference type="KEGG" id="lmoi:VV02_16730"/>
<evidence type="ECO:0000313" key="2">
    <source>
        <dbReference type="EMBL" id="AKU17121.1"/>
    </source>
</evidence>
<dbReference type="AlphaFoldDB" id="A0A0K1JK92"/>
<dbReference type="InterPro" id="IPR038078">
    <property type="entry name" value="PhoU-like_sf"/>
</dbReference>
<evidence type="ECO:0008006" key="4">
    <source>
        <dbReference type="Google" id="ProtNLM"/>
    </source>
</evidence>
<name>A0A0K1JK92_9MICO</name>
<sequence length="212" mass="23882">MNRIKRLTSALSGRADDQLVQAVLHQVSTAREGAVLAKSMTAREIGRAKAHERMGAIEHEGDVRRGELVERLSYSITTPIDREDMFRLSRSVDDVLDTLRDFVREAHIYDITRMTRLLPLLDWLIEGLDNLGDAVRDIVDDPGRVVRSALDAKKQAGAICRAYQYEIAELFADDISAETFKRRELVRRLDIAGVRLSVAADALADGAMKRWH</sequence>
<keyword evidence="3" id="KW-1185">Reference proteome</keyword>
<dbReference type="Gene3D" id="1.20.58.220">
    <property type="entry name" value="Phosphate transport system protein phou homolog 2, domain 2"/>
    <property type="match status" value="1"/>
</dbReference>
<evidence type="ECO:0000313" key="3">
    <source>
        <dbReference type="Proteomes" id="UP000066480"/>
    </source>
</evidence>
<evidence type="ECO:0000256" key="1">
    <source>
        <dbReference type="ARBA" id="ARBA00008591"/>
    </source>
</evidence>
<dbReference type="STRING" id="571913.VV02_16730"/>
<dbReference type="EMBL" id="CP011112">
    <property type="protein sequence ID" value="AKU17121.1"/>
    <property type="molecule type" value="Genomic_DNA"/>
</dbReference>
<dbReference type="OrthoDB" id="3256141at2"/>
<comment type="similarity">
    <text evidence="1">Belongs to the UPF0111 family.</text>
</comment>
<dbReference type="Pfam" id="PF01865">
    <property type="entry name" value="PhoU_div"/>
    <property type="match status" value="1"/>
</dbReference>